<dbReference type="AlphaFoldDB" id="A0A4Z2EEY8"/>
<dbReference type="InterPro" id="IPR008936">
    <property type="entry name" value="Rho_GTPase_activation_prot"/>
</dbReference>
<reference evidence="2 3" key="1">
    <citation type="submission" date="2019-03" db="EMBL/GenBank/DDBJ databases">
        <title>First draft genome of Liparis tanakae, snailfish: a comprehensive survey of snailfish specific genes.</title>
        <authorList>
            <person name="Kim W."/>
            <person name="Song I."/>
            <person name="Jeong J.-H."/>
            <person name="Kim D."/>
            <person name="Kim S."/>
            <person name="Ryu S."/>
            <person name="Song J.Y."/>
            <person name="Lee S.K."/>
        </authorList>
    </citation>
    <scope>NUCLEOTIDE SEQUENCE [LARGE SCALE GENOMIC DNA]</scope>
    <source>
        <tissue evidence="2">Muscle</tissue>
    </source>
</reference>
<dbReference type="EMBL" id="SRLO01008294">
    <property type="protein sequence ID" value="TNN27446.1"/>
    <property type="molecule type" value="Genomic_DNA"/>
</dbReference>
<dbReference type="Gene3D" id="1.10.555.10">
    <property type="entry name" value="Rho GTPase activation protein"/>
    <property type="match status" value="1"/>
</dbReference>
<sequence length="198" mass="22559">MMPPFLLAKTDNTSVNRASRTDDIKALWGINIMKKAKKSGGPKAFGVRLEECQPAVNNKFVPLIVEMCCGVVEETGLDYTGIYRVPGNNAMVSHLQEHLNKGMDINTAEERWQDLNVISSLLKSFFRKLPEPLFTDDKYIDFIDANRIEDAEERLKTTKKLLHDLPDYYYHTLKYLVGHLKKVADHCDQNKVPGPPDH</sequence>
<dbReference type="PROSITE" id="PS50238">
    <property type="entry name" value="RHOGAP"/>
    <property type="match status" value="1"/>
</dbReference>
<keyword evidence="3" id="KW-1185">Reference proteome</keyword>
<dbReference type="InterPro" id="IPR000198">
    <property type="entry name" value="RhoGAP_dom"/>
</dbReference>
<name>A0A4Z2EEY8_9TELE</name>
<dbReference type="SUPFAM" id="SSF48350">
    <property type="entry name" value="GTPase activation domain, GAP"/>
    <property type="match status" value="1"/>
</dbReference>
<organism evidence="2 3">
    <name type="scientific">Liparis tanakae</name>
    <name type="common">Tanaka's snailfish</name>
    <dbReference type="NCBI Taxonomy" id="230148"/>
    <lineage>
        <taxon>Eukaryota</taxon>
        <taxon>Metazoa</taxon>
        <taxon>Chordata</taxon>
        <taxon>Craniata</taxon>
        <taxon>Vertebrata</taxon>
        <taxon>Euteleostomi</taxon>
        <taxon>Actinopterygii</taxon>
        <taxon>Neopterygii</taxon>
        <taxon>Teleostei</taxon>
        <taxon>Neoteleostei</taxon>
        <taxon>Acanthomorphata</taxon>
        <taxon>Eupercaria</taxon>
        <taxon>Perciformes</taxon>
        <taxon>Cottioidei</taxon>
        <taxon>Cottales</taxon>
        <taxon>Liparidae</taxon>
        <taxon>Liparis</taxon>
    </lineage>
</organism>
<dbReference type="GO" id="GO:0007165">
    <property type="term" value="P:signal transduction"/>
    <property type="evidence" value="ECO:0007669"/>
    <property type="project" value="InterPro"/>
</dbReference>
<dbReference type="OrthoDB" id="6281275at2759"/>
<dbReference type="Proteomes" id="UP000314294">
    <property type="component" value="Unassembled WGS sequence"/>
</dbReference>
<evidence type="ECO:0000313" key="3">
    <source>
        <dbReference type="Proteomes" id="UP000314294"/>
    </source>
</evidence>
<gene>
    <name evidence="2" type="primary">ARHGAP23_2</name>
    <name evidence="2" type="ORF">EYF80_062411</name>
</gene>
<dbReference type="PANTHER" id="PTHR23175:SF5">
    <property type="entry name" value="RHO GTPASE-ACTIVATING PROTEIN 23"/>
    <property type="match status" value="1"/>
</dbReference>
<evidence type="ECO:0000313" key="2">
    <source>
        <dbReference type="EMBL" id="TNN27446.1"/>
    </source>
</evidence>
<dbReference type="Pfam" id="PF00620">
    <property type="entry name" value="RhoGAP"/>
    <property type="match status" value="1"/>
</dbReference>
<evidence type="ECO:0000259" key="1">
    <source>
        <dbReference type="PROSITE" id="PS50238"/>
    </source>
</evidence>
<proteinExistence type="predicted"/>
<feature type="domain" description="Rho-GAP" evidence="1">
    <location>
        <begin position="47"/>
        <end position="198"/>
    </location>
</feature>
<comment type="caution">
    <text evidence="2">The sequence shown here is derived from an EMBL/GenBank/DDBJ whole genome shotgun (WGS) entry which is preliminary data.</text>
</comment>
<dbReference type="PANTHER" id="PTHR23175">
    <property type="entry name" value="PDZ DOMAIN-CONTAINING PROTEIN"/>
    <property type="match status" value="1"/>
</dbReference>
<protein>
    <submittedName>
        <fullName evidence="2">Rho GTPase-activating protein 23</fullName>
    </submittedName>
</protein>
<accession>A0A4Z2EEY8</accession>
<dbReference type="SMART" id="SM00324">
    <property type="entry name" value="RhoGAP"/>
    <property type="match status" value="1"/>
</dbReference>